<evidence type="ECO:0000256" key="4">
    <source>
        <dbReference type="ARBA" id="ARBA00022670"/>
    </source>
</evidence>
<dbReference type="HOGENOM" id="CLU_025778_1_0_5"/>
<evidence type="ECO:0000256" key="1">
    <source>
        <dbReference type="ARBA" id="ARBA00001947"/>
    </source>
</evidence>
<feature type="domain" description="PDZ" evidence="12">
    <location>
        <begin position="128"/>
        <end position="159"/>
    </location>
</feature>
<keyword evidence="7 11" id="KW-0862">Zinc</keyword>
<dbReference type="PANTHER" id="PTHR42837">
    <property type="entry name" value="REGULATOR OF SIGMA-E PROTEASE RSEP"/>
    <property type="match status" value="1"/>
</dbReference>
<dbReference type="GO" id="GO:0006508">
    <property type="term" value="P:proteolysis"/>
    <property type="evidence" value="ECO:0007669"/>
    <property type="project" value="UniProtKB-KW"/>
</dbReference>
<evidence type="ECO:0000256" key="9">
    <source>
        <dbReference type="ARBA" id="ARBA00023049"/>
    </source>
</evidence>
<evidence type="ECO:0000256" key="10">
    <source>
        <dbReference type="ARBA" id="ARBA00023136"/>
    </source>
</evidence>
<feature type="transmembrane region" description="Helical" evidence="11">
    <location>
        <begin position="277"/>
        <end position="297"/>
    </location>
</feature>
<keyword evidence="4 13" id="KW-0645">Protease</keyword>
<organism evidence="13 14">
    <name type="scientific">Neorickettsia helminthoeca str. Oregon</name>
    <dbReference type="NCBI Taxonomy" id="1286528"/>
    <lineage>
        <taxon>Bacteria</taxon>
        <taxon>Pseudomonadati</taxon>
        <taxon>Pseudomonadota</taxon>
        <taxon>Alphaproteobacteria</taxon>
        <taxon>Rickettsiales</taxon>
        <taxon>Anaplasmataceae</taxon>
        <taxon>Neorickettsia</taxon>
    </lineage>
</organism>
<comment type="subcellular location">
    <subcellularLocation>
        <location evidence="2">Membrane</location>
        <topology evidence="2">Multi-pass membrane protein</topology>
    </subcellularLocation>
</comment>
<dbReference type="STRING" id="1286528.NHE_0681"/>
<evidence type="ECO:0000256" key="7">
    <source>
        <dbReference type="ARBA" id="ARBA00022833"/>
    </source>
</evidence>
<evidence type="ECO:0000256" key="11">
    <source>
        <dbReference type="RuleBase" id="RU362031"/>
    </source>
</evidence>
<dbReference type="SMART" id="SM00228">
    <property type="entry name" value="PDZ"/>
    <property type="match status" value="1"/>
</dbReference>
<protein>
    <recommendedName>
        <fullName evidence="11">Zinc metalloprotease</fullName>
        <ecNumber evidence="11">3.4.24.-</ecNumber>
    </recommendedName>
</protein>
<evidence type="ECO:0000313" key="13">
    <source>
        <dbReference type="EMBL" id="AHX11614.1"/>
    </source>
</evidence>
<dbReference type="Gene3D" id="2.30.42.10">
    <property type="match status" value="1"/>
</dbReference>
<evidence type="ECO:0000256" key="5">
    <source>
        <dbReference type="ARBA" id="ARBA00022692"/>
    </source>
</evidence>
<dbReference type="InterPro" id="IPR041489">
    <property type="entry name" value="PDZ_6"/>
</dbReference>
<evidence type="ECO:0000256" key="6">
    <source>
        <dbReference type="ARBA" id="ARBA00022801"/>
    </source>
</evidence>
<keyword evidence="10 11" id="KW-0472">Membrane</keyword>
<dbReference type="AlphaFoldDB" id="X5HKN2"/>
<dbReference type="InterPro" id="IPR008915">
    <property type="entry name" value="Peptidase_M50"/>
</dbReference>
<comment type="similarity">
    <text evidence="3 11">Belongs to the peptidase M50B family.</text>
</comment>
<keyword evidence="11" id="KW-0479">Metal-binding</keyword>
<evidence type="ECO:0000256" key="8">
    <source>
        <dbReference type="ARBA" id="ARBA00022989"/>
    </source>
</evidence>
<keyword evidence="8 11" id="KW-1133">Transmembrane helix</keyword>
<keyword evidence="5 11" id="KW-0812">Transmembrane</keyword>
<gene>
    <name evidence="13" type="primary">rseP</name>
    <name evidence="13" type="ORF">NHE_0681</name>
</gene>
<dbReference type="GO" id="GO:0046872">
    <property type="term" value="F:metal ion binding"/>
    <property type="evidence" value="ECO:0007669"/>
    <property type="project" value="UniProtKB-KW"/>
</dbReference>
<dbReference type="CDD" id="cd06163">
    <property type="entry name" value="S2P-M50_PDZ_RseP-like"/>
    <property type="match status" value="1"/>
</dbReference>
<feature type="transmembrane region" description="Helical" evidence="11">
    <location>
        <begin position="96"/>
        <end position="120"/>
    </location>
</feature>
<dbReference type="NCBIfam" id="TIGR00054">
    <property type="entry name" value="RIP metalloprotease RseP"/>
    <property type="match status" value="1"/>
</dbReference>
<keyword evidence="14" id="KW-1185">Reference proteome</keyword>
<proteinExistence type="inferred from homology"/>
<dbReference type="GO" id="GO:0004222">
    <property type="term" value="F:metalloendopeptidase activity"/>
    <property type="evidence" value="ECO:0007669"/>
    <property type="project" value="InterPro"/>
</dbReference>
<dbReference type="PROSITE" id="PS50106">
    <property type="entry name" value="PDZ"/>
    <property type="match status" value="1"/>
</dbReference>
<dbReference type="EC" id="3.4.24.-" evidence="11"/>
<dbReference type="InterPro" id="IPR004387">
    <property type="entry name" value="Pept_M50_Zn"/>
</dbReference>
<feature type="transmembrane region" description="Helical" evidence="11">
    <location>
        <begin position="327"/>
        <end position="345"/>
    </location>
</feature>
<dbReference type="Pfam" id="PF17820">
    <property type="entry name" value="PDZ_6"/>
    <property type="match status" value="1"/>
</dbReference>
<dbReference type="SUPFAM" id="SSF50156">
    <property type="entry name" value="PDZ domain-like"/>
    <property type="match status" value="1"/>
</dbReference>
<evidence type="ECO:0000256" key="2">
    <source>
        <dbReference type="ARBA" id="ARBA00004141"/>
    </source>
</evidence>
<evidence type="ECO:0000256" key="3">
    <source>
        <dbReference type="ARBA" id="ARBA00007931"/>
    </source>
</evidence>
<dbReference type="GO" id="GO:0016020">
    <property type="term" value="C:membrane"/>
    <property type="evidence" value="ECO:0007669"/>
    <property type="project" value="UniProtKB-SubCell"/>
</dbReference>
<sequence length="353" mass="39288">MVSVIVFAHEFGHYIFAKMFGVKVEEFSIGFGKELLGFNDRSGTRWKFSMIPAGGYVKMFGDADETSAPDNEKIRHMQDDVKSRTLHCKPLYQKALVIFGGPLANFIFAFLLLSFLYGYLGKVTVDPIVTSVVAESPAAHAGFQVGDKILKMNGTPVAGFDKVKQFVYLNREREISFVVLRDGKELFIQATPRIESGTDIFGNQENLPRLGIESSIVHYSKVSPMTAMKLSIIEVGNVIRSTLKILGQTIIGRSSPDSIGGPIKIAKYSGQSFQRGYAMVIWFMAMLSINLGLFNLFPIPMLDGGHLLFYLIEWINGDKVAVKYQEWASKVGIAILLAILVFAAFNDIRFILR</sequence>
<evidence type="ECO:0000259" key="12">
    <source>
        <dbReference type="PROSITE" id="PS50106"/>
    </source>
</evidence>
<dbReference type="PANTHER" id="PTHR42837:SF2">
    <property type="entry name" value="MEMBRANE METALLOPROTEASE ARASP2, CHLOROPLASTIC-RELATED"/>
    <property type="match status" value="1"/>
</dbReference>
<dbReference type="Proteomes" id="UP000023755">
    <property type="component" value="Chromosome"/>
</dbReference>
<dbReference type="InterPro" id="IPR036034">
    <property type="entry name" value="PDZ_sf"/>
</dbReference>
<keyword evidence="6 11" id="KW-0378">Hydrolase</keyword>
<dbReference type="KEGG" id="nhm:NHE_0681"/>
<evidence type="ECO:0000313" key="14">
    <source>
        <dbReference type="Proteomes" id="UP000023755"/>
    </source>
</evidence>
<dbReference type="InterPro" id="IPR001478">
    <property type="entry name" value="PDZ"/>
</dbReference>
<keyword evidence="9 11" id="KW-0482">Metalloprotease</keyword>
<dbReference type="CDD" id="cd23081">
    <property type="entry name" value="cpPDZ_EcRseP-like"/>
    <property type="match status" value="1"/>
</dbReference>
<comment type="cofactor">
    <cofactor evidence="1 11">
        <name>Zn(2+)</name>
        <dbReference type="ChEBI" id="CHEBI:29105"/>
    </cofactor>
</comment>
<accession>X5HKN2</accession>
<dbReference type="EMBL" id="CP007481">
    <property type="protein sequence ID" value="AHX11614.1"/>
    <property type="molecule type" value="Genomic_DNA"/>
</dbReference>
<reference evidence="13 14" key="1">
    <citation type="submission" date="2014-03" db="EMBL/GenBank/DDBJ databases">
        <title>Sequencing and Comparison of Genomes and Transcriptome Profiles of Human Ehrlichiosis Agents.</title>
        <authorList>
            <person name="Lin M."/>
            <person name="Daugherty S.C."/>
            <person name="Nagaraj S."/>
            <person name="Cheng Z."/>
            <person name="Xiong Q."/>
            <person name="Lin F.-Y."/>
            <person name="Sengamalay N."/>
            <person name="Ott S."/>
            <person name="Godinez A."/>
            <person name="Tallon L.J."/>
            <person name="Sadzewicz L."/>
            <person name="Fraser C.M."/>
            <person name="Dunning Hotopp J.C."/>
            <person name="Rikihisa Y."/>
        </authorList>
    </citation>
    <scope>NUCLEOTIDE SEQUENCE [LARGE SCALE GENOMIC DNA]</scope>
    <source>
        <strain evidence="13 14">Oregon</strain>
    </source>
</reference>
<dbReference type="Pfam" id="PF02163">
    <property type="entry name" value="Peptidase_M50"/>
    <property type="match status" value="1"/>
</dbReference>
<name>X5HKN2_9RICK</name>